<dbReference type="InterPro" id="IPR040000">
    <property type="entry name" value="NOP9"/>
</dbReference>
<sequence>MFSGSVNSGEKSFPTRQKRKNKNTRFRRNAHGFAKKGIFGRGTQIDEEQFSYFVNILDAMKNGFESVEDKVTMANNVLAQTKDQEVRLSSNQIVCKVLESLLGFVEAERLESYFQAFAENFRPLCSDSFASHILQKLVEIAFLRFVDGESPDVSDHSANKKSKLDSEQFTDEFYNRNNSFSEDHKKNCANFVLKTSKFLLNNLEDFVWDSCANHIMRTCVLSLVGIYEPKKAFSQSKMVDIDNRKIYSGMPSEWHETCKEFARRLQMWPQFPDLPYQEHSSALIGTICIALKVLDKKMLKLFGNQLLLQAFLKHEKEDNDESKDAQLSNVLYGEKEQEGTLKDASKAPKVFQHQSSVRLLETLLVVAGPKLSSQIYITLFAGRVYILAEKSLTNFSVQKLLHHIREKEDFESVFEELKENIENLLKIGHTGVVKALTAACLRLQTKQAQMITALQNALHVPPSTGVAKEKSKFFFLCLLKLKPYEIVKDDKSSFVHLHGSMIIQDLLQFNKPIFIVNCIIESPPEQLVGCFTTPNGSYIAEAFLQSKFIGEKSREKLIRLLEGFYVELAISKHGSHVLEMCFAKAQDNHKIVIVKELAEKANMVKGSQSGRVVYSKLRVDTYRSSVNQWKNSLQQKQSKAQQIFKGLIDE</sequence>
<dbReference type="InterPro" id="IPR011989">
    <property type="entry name" value="ARM-like"/>
</dbReference>
<evidence type="ECO:0000256" key="1">
    <source>
        <dbReference type="ARBA" id="ARBA00022737"/>
    </source>
</evidence>
<dbReference type="GO" id="GO:0005730">
    <property type="term" value="C:nucleolus"/>
    <property type="evidence" value="ECO:0007669"/>
    <property type="project" value="TreeGrafter"/>
</dbReference>
<dbReference type="Gene3D" id="1.25.10.10">
    <property type="entry name" value="Leucine-rich Repeat Variant"/>
    <property type="match status" value="2"/>
</dbReference>
<dbReference type="PROSITE" id="PS50302">
    <property type="entry name" value="PUM"/>
    <property type="match status" value="1"/>
</dbReference>
<evidence type="ECO:0000313" key="5">
    <source>
        <dbReference type="Proteomes" id="UP000092445"/>
    </source>
</evidence>
<dbReference type="GO" id="GO:0030688">
    <property type="term" value="C:preribosome, small subunit precursor"/>
    <property type="evidence" value="ECO:0007669"/>
    <property type="project" value="TreeGrafter"/>
</dbReference>
<reference evidence="5" key="1">
    <citation type="submission" date="2014-03" db="EMBL/GenBank/DDBJ databases">
        <authorList>
            <person name="Aksoy S."/>
            <person name="Warren W."/>
            <person name="Wilson R.K."/>
        </authorList>
    </citation>
    <scope>NUCLEOTIDE SEQUENCE [LARGE SCALE GENOMIC DNA]</scope>
    <source>
        <strain evidence="5">IAEA</strain>
    </source>
</reference>
<feature type="compositionally biased region" description="Basic residues" evidence="3">
    <location>
        <begin position="16"/>
        <end position="26"/>
    </location>
</feature>
<organism evidence="4 5">
    <name type="scientific">Glossina pallidipes</name>
    <name type="common">Tsetse fly</name>
    <dbReference type="NCBI Taxonomy" id="7398"/>
    <lineage>
        <taxon>Eukaryota</taxon>
        <taxon>Metazoa</taxon>
        <taxon>Ecdysozoa</taxon>
        <taxon>Arthropoda</taxon>
        <taxon>Hexapoda</taxon>
        <taxon>Insecta</taxon>
        <taxon>Pterygota</taxon>
        <taxon>Neoptera</taxon>
        <taxon>Endopterygota</taxon>
        <taxon>Diptera</taxon>
        <taxon>Brachycera</taxon>
        <taxon>Muscomorpha</taxon>
        <taxon>Hippoboscoidea</taxon>
        <taxon>Glossinidae</taxon>
        <taxon>Glossina</taxon>
    </lineage>
</organism>
<dbReference type="AlphaFoldDB" id="A0A1B0AGG7"/>
<dbReference type="GO" id="GO:0030686">
    <property type="term" value="C:90S preribosome"/>
    <property type="evidence" value="ECO:0007669"/>
    <property type="project" value="TreeGrafter"/>
</dbReference>
<protein>
    <recommendedName>
        <fullName evidence="6">Nucleolar protein 9</fullName>
    </recommendedName>
</protein>
<dbReference type="Proteomes" id="UP000092445">
    <property type="component" value="Unassembled WGS sequence"/>
</dbReference>
<feature type="region of interest" description="Disordered" evidence="3">
    <location>
        <begin position="1"/>
        <end position="26"/>
    </location>
</feature>
<dbReference type="GO" id="GO:0000447">
    <property type="term" value="P:endonucleolytic cleavage in ITS1 to separate SSU-rRNA from 5.8S rRNA and LSU-rRNA from tricistronic rRNA transcript (SSU-rRNA, 5.8S rRNA, LSU-rRNA)"/>
    <property type="evidence" value="ECO:0007669"/>
    <property type="project" value="TreeGrafter"/>
</dbReference>
<dbReference type="VEuPathDB" id="VectorBase:GPAI044957"/>
<dbReference type="Pfam" id="PF22493">
    <property type="entry name" value="PUF_NOP9"/>
    <property type="match status" value="1"/>
</dbReference>
<dbReference type="SMART" id="SM00025">
    <property type="entry name" value="Pumilio"/>
    <property type="match status" value="4"/>
</dbReference>
<keyword evidence="5" id="KW-1185">Reference proteome</keyword>
<reference evidence="4" key="2">
    <citation type="submission" date="2020-05" db="UniProtKB">
        <authorList>
            <consortium name="EnsemblMetazoa"/>
        </authorList>
    </citation>
    <scope>IDENTIFICATION</scope>
    <source>
        <strain evidence="4">IAEA</strain>
    </source>
</reference>
<evidence type="ECO:0000313" key="4">
    <source>
        <dbReference type="EnsemblMetazoa" id="GPAI044957-PA"/>
    </source>
</evidence>
<dbReference type="GO" id="GO:0000472">
    <property type="term" value="P:endonucleolytic cleavage to generate mature 5'-end of SSU-rRNA from (SSU-rRNA, 5.8S rRNA, LSU-rRNA)"/>
    <property type="evidence" value="ECO:0007669"/>
    <property type="project" value="TreeGrafter"/>
</dbReference>
<dbReference type="PANTHER" id="PTHR13102:SF0">
    <property type="entry name" value="NUCLEOLAR PROTEIN 9"/>
    <property type="match status" value="1"/>
</dbReference>
<dbReference type="GO" id="GO:0000056">
    <property type="term" value="P:ribosomal small subunit export from nucleus"/>
    <property type="evidence" value="ECO:0007669"/>
    <property type="project" value="TreeGrafter"/>
</dbReference>
<evidence type="ECO:0008006" key="6">
    <source>
        <dbReference type="Google" id="ProtNLM"/>
    </source>
</evidence>
<name>A0A1B0AGG7_GLOPL</name>
<accession>A0A1B0AGG7</accession>
<dbReference type="InterPro" id="IPR016024">
    <property type="entry name" value="ARM-type_fold"/>
</dbReference>
<dbReference type="GO" id="GO:0003723">
    <property type="term" value="F:RNA binding"/>
    <property type="evidence" value="ECO:0007669"/>
    <property type="project" value="InterPro"/>
</dbReference>
<dbReference type="EnsemblMetazoa" id="GPAI044957-RA">
    <property type="protein sequence ID" value="GPAI044957-PA"/>
    <property type="gene ID" value="GPAI044957"/>
</dbReference>
<evidence type="ECO:0000256" key="3">
    <source>
        <dbReference type="SAM" id="MobiDB-lite"/>
    </source>
</evidence>
<dbReference type="STRING" id="7398.A0A1B0AGG7"/>
<dbReference type="PANTHER" id="PTHR13102">
    <property type="entry name" value="NUCLEOLAR PROTEIN 9"/>
    <property type="match status" value="1"/>
</dbReference>
<proteinExistence type="predicted"/>
<keyword evidence="1" id="KW-0677">Repeat</keyword>
<feature type="compositionally biased region" description="Polar residues" evidence="3">
    <location>
        <begin position="1"/>
        <end position="10"/>
    </location>
</feature>
<dbReference type="InterPro" id="IPR001313">
    <property type="entry name" value="Pumilio_RNA-bd_rpt"/>
</dbReference>
<dbReference type="GO" id="GO:0000480">
    <property type="term" value="P:endonucleolytic cleavage in 5'-ETS of tricistronic rRNA transcript (SSU-rRNA, 5.8S rRNA, LSU-rRNA)"/>
    <property type="evidence" value="ECO:0007669"/>
    <property type="project" value="TreeGrafter"/>
</dbReference>
<dbReference type="SUPFAM" id="SSF48371">
    <property type="entry name" value="ARM repeat"/>
    <property type="match status" value="1"/>
</dbReference>
<evidence type="ECO:0000256" key="2">
    <source>
        <dbReference type="PROSITE-ProRule" id="PRU00317"/>
    </source>
</evidence>
<feature type="repeat" description="Pumilio" evidence="2">
    <location>
        <begin position="559"/>
        <end position="595"/>
    </location>
</feature>